<evidence type="ECO:0000256" key="2">
    <source>
        <dbReference type="SAM" id="MobiDB-lite"/>
    </source>
</evidence>
<gene>
    <name evidence="4" type="primary">ABSGL_08902.1 scaffold 10451</name>
</gene>
<reference evidence="4" key="1">
    <citation type="submission" date="2016-04" db="EMBL/GenBank/DDBJ databases">
        <authorList>
            <person name="Evans L.H."/>
            <person name="Alamgir A."/>
            <person name="Owens N."/>
            <person name="Weber N.D."/>
            <person name="Virtaneva K."/>
            <person name="Barbian K."/>
            <person name="Babar A."/>
            <person name="Rosenke K."/>
        </authorList>
    </citation>
    <scope>NUCLEOTIDE SEQUENCE [LARGE SCALE GENOMIC DNA]</scope>
    <source>
        <strain evidence="4">CBS 101.48</strain>
    </source>
</reference>
<dbReference type="EMBL" id="LT554032">
    <property type="protein sequence ID" value="SAM03085.1"/>
    <property type="molecule type" value="Genomic_DNA"/>
</dbReference>
<dbReference type="GO" id="GO:0008270">
    <property type="term" value="F:zinc ion binding"/>
    <property type="evidence" value="ECO:0007669"/>
    <property type="project" value="UniProtKB-KW"/>
</dbReference>
<evidence type="ECO:0000313" key="5">
    <source>
        <dbReference type="Proteomes" id="UP000078561"/>
    </source>
</evidence>
<dbReference type="InParanoid" id="A0A168PW26"/>
<feature type="compositionally biased region" description="Acidic residues" evidence="2">
    <location>
        <begin position="61"/>
        <end position="90"/>
    </location>
</feature>
<proteinExistence type="predicted"/>
<dbReference type="Gene3D" id="3.30.160.60">
    <property type="entry name" value="Classic Zinc Finger"/>
    <property type="match status" value="1"/>
</dbReference>
<evidence type="ECO:0000256" key="1">
    <source>
        <dbReference type="PROSITE-ProRule" id="PRU00042"/>
    </source>
</evidence>
<name>A0A168PW26_ABSGL</name>
<keyword evidence="1" id="KW-0863">Zinc-finger</keyword>
<accession>A0A168PW26</accession>
<evidence type="ECO:0000259" key="3">
    <source>
        <dbReference type="PROSITE" id="PS50157"/>
    </source>
</evidence>
<sequence length="150" mass="16712">MTECLVCSKNFSRSTGLSKHLETEAHKRKVAEDHTDISMTDVNDAPLDKGGQYGGNSLMDFDIEDIGDDNDCDDNQDDDDDGGGDESEDDYATRLEATFVSRFRSIMEREVELHDLTDSASDGCGYRRSNYPLCGQPVQIRILLDAEHPI</sequence>
<dbReference type="PROSITE" id="PS50157">
    <property type="entry name" value="ZINC_FINGER_C2H2_2"/>
    <property type="match status" value="1"/>
</dbReference>
<dbReference type="SUPFAM" id="SSF57667">
    <property type="entry name" value="beta-beta-alpha zinc fingers"/>
    <property type="match status" value="1"/>
</dbReference>
<organism evidence="4">
    <name type="scientific">Absidia glauca</name>
    <name type="common">Pin mould</name>
    <dbReference type="NCBI Taxonomy" id="4829"/>
    <lineage>
        <taxon>Eukaryota</taxon>
        <taxon>Fungi</taxon>
        <taxon>Fungi incertae sedis</taxon>
        <taxon>Mucoromycota</taxon>
        <taxon>Mucoromycotina</taxon>
        <taxon>Mucoromycetes</taxon>
        <taxon>Mucorales</taxon>
        <taxon>Cunninghamellaceae</taxon>
        <taxon>Absidia</taxon>
    </lineage>
</organism>
<feature type="region of interest" description="Disordered" evidence="2">
    <location>
        <begin position="22"/>
        <end position="91"/>
    </location>
</feature>
<feature type="domain" description="C2H2-type" evidence="3">
    <location>
        <begin position="2"/>
        <end position="31"/>
    </location>
</feature>
<evidence type="ECO:0000313" key="4">
    <source>
        <dbReference type="EMBL" id="SAM03085.1"/>
    </source>
</evidence>
<protein>
    <recommendedName>
        <fullName evidence="3">C2H2-type domain-containing protein</fullName>
    </recommendedName>
</protein>
<keyword evidence="5" id="KW-1185">Reference proteome</keyword>
<keyword evidence="1" id="KW-0479">Metal-binding</keyword>
<dbReference type="InterPro" id="IPR036236">
    <property type="entry name" value="Znf_C2H2_sf"/>
</dbReference>
<dbReference type="Proteomes" id="UP000078561">
    <property type="component" value="Unassembled WGS sequence"/>
</dbReference>
<feature type="compositionally biased region" description="Basic and acidic residues" evidence="2">
    <location>
        <begin position="22"/>
        <end position="36"/>
    </location>
</feature>
<keyword evidence="1" id="KW-0862">Zinc</keyword>
<dbReference type="InterPro" id="IPR013087">
    <property type="entry name" value="Znf_C2H2_type"/>
</dbReference>
<dbReference type="PROSITE" id="PS00028">
    <property type="entry name" value="ZINC_FINGER_C2H2_1"/>
    <property type="match status" value="1"/>
</dbReference>
<dbReference type="AlphaFoldDB" id="A0A168PW26"/>